<feature type="compositionally biased region" description="Basic and acidic residues" evidence="2">
    <location>
        <begin position="672"/>
        <end position="687"/>
    </location>
</feature>
<feature type="compositionally biased region" description="Low complexity" evidence="2">
    <location>
        <begin position="540"/>
        <end position="550"/>
    </location>
</feature>
<name>A0A3M6TX01_POCDA</name>
<dbReference type="GO" id="GO:0008154">
    <property type="term" value="P:actin polymerization or depolymerization"/>
    <property type="evidence" value="ECO:0007669"/>
    <property type="project" value="TreeGrafter"/>
</dbReference>
<dbReference type="GO" id="GO:0015629">
    <property type="term" value="C:actin cytoskeleton"/>
    <property type="evidence" value="ECO:0007669"/>
    <property type="project" value="TreeGrafter"/>
</dbReference>
<dbReference type="GO" id="GO:0051016">
    <property type="term" value="P:barbed-end actin filament capping"/>
    <property type="evidence" value="ECO:0007669"/>
    <property type="project" value="TreeGrafter"/>
</dbReference>
<gene>
    <name evidence="4" type="ORF">pdam_00011028</name>
</gene>
<dbReference type="InterPro" id="IPR029006">
    <property type="entry name" value="ADF-H/Gelsolin-like_dom_sf"/>
</dbReference>
<accession>A0A3M6TX01</accession>
<dbReference type="SUPFAM" id="SSF47050">
    <property type="entry name" value="VHP, Villin headpiece domain"/>
    <property type="match status" value="1"/>
</dbReference>
<feature type="compositionally biased region" description="Acidic residues" evidence="2">
    <location>
        <begin position="943"/>
        <end position="972"/>
    </location>
</feature>
<dbReference type="InterPro" id="IPR007122">
    <property type="entry name" value="Villin/Gelsolin"/>
</dbReference>
<dbReference type="EMBL" id="RCHS01002741">
    <property type="protein sequence ID" value="RMX45906.1"/>
    <property type="molecule type" value="Genomic_DNA"/>
</dbReference>
<protein>
    <recommendedName>
        <fullName evidence="3">Gelsolin-like domain-containing protein</fullName>
    </recommendedName>
</protein>
<feature type="compositionally biased region" description="Basic residues" evidence="2">
    <location>
        <begin position="1034"/>
        <end position="1043"/>
    </location>
</feature>
<dbReference type="PANTHER" id="PTHR11977:SF45">
    <property type="entry name" value="SUPERVILLIN"/>
    <property type="match status" value="1"/>
</dbReference>
<feature type="compositionally biased region" description="Polar residues" evidence="2">
    <location>
        <begin position="880"/>
        <end position="891"/>
    </location>
</feature>
<dbReference type="InterPro" id="IPR007123">
    <property type="entry name" value="Gelsolin-like_dom"/>
</dbReference>
<dbReference type="PANTHER" id="PTHR11977">
    <property type="entry name" value="VILLIN"/>
    <property type="match status" value="1"/>
</dbReference>
<feature type="compositionally biased region" description="Basic and acidic residues" evidence="2">
    <location>
        <begin position="923"/>
        <end position="942"/>
    </location>
</feature>
<sequence>MSEESDERISRIEARRRRREQRRLSLDTDEENKSVNGVDDSGVPGGGRSRSSTTDSDIELTKALSREEKRQERREKKRQREMAEKCKEPAKSAAVITDFSKREIRERRPSDPEILSGGSESVDDTDKENEQINAQKSGGKKSGYGSYASALRKGSQGADVDKRKERYAAAIEGYNVRDDDGDDIMDYSPRDPTDQQPDIKSTAPVKRIKEDYLTSASGAGRKIEHSEEQPTPHHLERQWPPPPSENDDDDEEDGEPRQGVVKTFEEPEAVEEDRGVDEGHVDSVKSLKEQWQVKEPSKPLGVNKPYVPLKKDDLWITHFRPVIDEGEAPKEPQWLQTVRQRRWRSTVAARFPQDEQEKAVFENRSTTPRKFKKPNPYSLMRSKSDLDDEFEIAMRRRRRKTDDEDSVDASKRSWSSFGEADNSDSVAVLSKVPIKGPLKEYKKNLELERARTTMLKWTFSTDMVDDPLRFDLPRPIDLATQEDYEKEQEWRYMQSRRRFVSGSETDGFGDSSMRSSMSSLSDGEHLPKSPVFSTPGQPLEKTSISSGESPSPEPTADEHAGPADSAEPARDYMFSQGVSDIKKNLLTSTKEEPLKPTIADDNLEYVPKLADIKKKMQEKEESIPKSTPLNEEIQMLPKMKDIKNRFLAPKKEQVLKNPEFEEGEQFERLESLKSRFQAKEQKEEPRALSKPKLKKKLSTSDDMKAIMASRRQMTDEFVSQSPDTAQEIKSLATDIAKTFGSEVADSPKQKKEKRKKGKEEKKKAEVSDSGTEESETPNFGPCGKPEGCGTDDELEKRSSKELEILPTLGNELNEEPEPIYNKGKVPLAEYGPCGKPEGCGTDDELEKRFSKELDILPTLGNELNEEPEPIYNKEKVLPAESTSLESAPQRDSFTDDDQIEHYSTTSDDDKIKKQESLDTVETSAKESETESEAEMHFKKEDKDTVEDGDEDFLSSESENDKDEEDGPSEAEIDGNLTSRSSTDRPLSYTMEDNIKKRLIKEDDERPKSFAFGEGESTEDPCITSNLKAFSDQRRRIKPTRRHAASSNPVRQRQNRDDLRTTTDILKIREVEKPSMVNKKKKQKGFTDEAIAGLSSTEDLASASTALRKTAKDASGVSKEIKDFGGFLPVMLLQIKGSRHIQTRLVEPSVKSLNSGDVFVLVTAKDIHLWNGKDASIMKKAKGMEVSTIIVKQKDLGCNATKVHIMDQGHEINDAGTKLFWKTLGGKDDVPDAADLPSDEVHERSLIKTNLIYRVSCTSDPPELVLRDDLSGRVLSADLMDNSQAYVVDFGSEVYLWLGRNCDALARAKGVALAQEIFNKSFKFRSSLSPLDPKTLLDDPPKTTEVTRPSWALFGRMTARSETVLFREKFVDWPDHNVDYTQDFVKQPISFDVGRGTGTVDEEGRQFIVSSISLKIWHVKEYSYQLLSEEEHGHFFSSEGYVVRWKYCVKLTGVKTLKGRQSRYEDVGRDKVAYFFWQGKDSSLNEKGTAALMTVELDSDKGPQVLVAQGKEPPCFTRLFEGKMVVHLGKKDSLEETDDGALFIVRNEEPEESYLLQIPARFNKQYSKEFKAKEVSEGEESKDFWNVLGGKTGFVSLLEDSKKYDYTMRVFHLKSSSGSFEAIEVLNPARSDHITPYPILQSQLYSADQPALFMVDAVHVIYLWHGWWPSGDDSESRASTTGSAETRWSNDKRLSMETIKSYATELKRDFSQVFIVFAGLEPKSFKLLFPFWEERPDVAKINIADGKGDGDTVKVETELTKLSRQEYSLEELKQKPPPEGVDPSRLETYLSADDFQVRK</sequence>
<comment type="similarity">
    <text evidence="1">Belongs to the villin/gelsolin family.</text>
</comment>
<feature type="region of interest" description="Disordered" evidence="2">
    <location>
        <begin position="357"/>
        <end position="378"/>
    </location>
</feature>
<dbReference type="GO" id="GO:0051014">
    <property type="term" value="P:actin filament severing"/>
    <property type="evidence" value="ECO:0007669"/>
    <property type="project" value="TreeGrafter"/>
</dbReference>
<comment type="caution">
    <text evidence="4">The sequence shown here is derived from an EMBL/GenBank/DDBJ whole genome shotgun (WGS) entry which is preliminary data.</text>
</comment>
<dbReference type="Gene3D" id="3.40.20.10">
    <property type="entry name" value="Severin"/>
    <property type="match status" value="4"/>
</dbReference>
<evidence type="ECO:0000313" key="5">
    <source>
        <dbReference type="Proteomes" id="UP000275408"/>
    </source>
</evidence>
<feature type="region of interest" description="Disordered" evidence="2">
    <location>
        <begin position="859"/>
        <end position="1055"/>
    </location>
</feature>
<feature type="compositionally biased region" description="Basic and acidic residues" evidence="2">
    <location>
        <begin position="221"/>
        <end position="237"/>
    </location>
</feature>
<keyword evidence="5" id="KW-1185">Reference proteome</keyword>
<dbReference type="GO" id="GO:0051015">
    <property type="term" value="F:actin filament binding"/>
    <property type="evidence" value="ECO:0007669"/>
    <property type="project" value="InterPro"/>
</dbReference>
<feature type="compositionally biased region" description="Polar residues" evidence="2">
    <location>
        <begin position="975"/>
        <end position="984"/>
    </location>
</feature>
<dbReference type="InterPro" id="IPR036886">
    <property type="entry name" value="Villin_headpiece_dom_sf"/>
</dbReference>
<feature type="compositionally biased region" description="Basic and acidic residues" evidence="2">
    <location>
        <begin position="757"/>
        <end position="766"/>
    </location>
</feature>
<proteinExistence type="inferred from homology"/>
<feature type="compositionally biased region" description="Basic and acidic residues" evidence="2">
    <location>
        <begin position="794"/>
        <end position="803"/>
    </location>
</feature>
<dbReference type="OrthoDB" id="6017871at2759"/>
<feature type="compositionally biased region" description="Acidic residues" evidence="2">
    <location>
        <begin position="245"/>
        <end position="254"/>
    </location>
</feature>
<feature type="region of interest" description="Disordered" evidence="2">
    <location>
        <begin position="501"/>
        <end position="576"/>
    </location>
</feature>
<feature type="compositionally biased region" description="Low complexity" evidence="2">
    <location>
        <begin position="511"/>
        <end position="521"/>
    </location>
</feature>
<feature type="region of interest" description="Disordered" evidence="2">
    <location>
        <begin position="1"/>
        <end position="282"/>
    </location>
</feature>
<feature type="region of interest" description="Disordered" evidence="2">
    <location>
        <begin position="397"/>
        <end position="419"/>
    </location>
</feature>
<feature type="region of interest" description="Disordered" evidence="2">
    <location>
        <begin position="672"/>
        <end position="819"/>
    </location>
</feature>
<evidence type="ECO:0000256" key="1">
    <source>
        <dbReference type="ARBA" id="ARBA00008418"/>
    </source>
</evidence>
<feature type="compositionally biased region" description="Basic and acidic residues" evidence="2">
    <location>
        <begin position="907"/>
        <end position="916"/>
    </location>
</feature>
<feature type="domain" description="Gelsolin-like" evidence="3">
    <location>
        <begin position="1144"/>
        <end position="1212"/>
    </location>
</feature>
<feature type="compositionally biased region" description="Basic and acidic residues" evidence="2">
    <location>
        <begin position="64"/>
        <end position="90"/>
    </location>
</feature>
<feature type="compositionally biased region" description="Basic and acidic residues" evidence="2">
    <location>
        <begin position="992"/>
        <end position="1007"/>
    </location>
</feature>
<dbReference type="Gene3D" id="1.10.950.10">
    <property type="entry name" value="Villin headpiece domain"/>
    <property type="match status" value="1"/>
</dbReference>
<dbReference type="PRINTS" id="PR00597">
    <property type="entry name" value="GELSOLIN"/>
</dbReference>
<dbReference type="SUPFAM" id="SSF55753">
    <property type="entry name" value="Actin depolymerizing proteins"/>
    <property type="match status" value="4"/>
</dbReference>
<dbReference type="Pfam" id="PF00626">
    <property type="entry name" value="Gelsolin"/>
    <property type="match status" value="1"/>
</dbReference>
<feature type="compositionally biased region" description="Basic and acidic residues" evidence="2">
    <location>
        <begin position="272"/>
        <end position="282"/>
    </location>
</feature>
<organism evidence="4 5">
    <name type="scientific">Pocillopora damicornis</name>
    <name type="common">Cauliflower coral</name>
    <name type="synonym">Millepora damicornis</name>
    <dbReference type="NCBI Taxonomy" id="46731"/>
    <lineage>
        <taxon>Eukaryota</taxon>
        <taxon>Metazoa</taxon>
        <taxon>Cnidaria</taxon>
        <taxon>Anthozoa</taxon>
        <taxon>Hexacorallia</taxon>
        <taxon>Scleractinia</taxon>
        <taxon>Astrocoeniina</taxon>
        <taxon>Pocilloporidae</taxon>
        <taxon>Pocillopora</taxon>
    </lineage>
</organism>
<dbReference type="GO" id="GO:0005737">
    <property type="term" value="C:cytoplasm"/>
    <property type="evidence" value="ECO:0007669"/>
    <property type="project" value="TreeGrafter"/>
</dbReference>
<dbReference type="Proteomes" id="UP000275408">
    <property type="component" value="Unassembled WGS sequence"/>
</dbReference>
<feature type="compositionally biased region" description="Basic and acidic residues" evidence="2">
    <location>
        <begin position="99"/>
        <end position="111"/>
    </location>
</feature>
<dbReference type="GO" id="GO:0005546">
    <property type="term" value="F:phosphatidylinositol-4,5-bisphosphate binding"/>
    <property type="evidence" value="ECO:0007669"/>
    <property type="project" value="TreeGrafter"/>
</dbReference>
<evidence type="ECO:0000259" key="3">
    <source>
        <dbReference type="Pfam" id="PF00626"/>
    </source>
</evidence>
<evidence type="ECO:0000256" key="2">
    <source>
        <dbReference type="SAM" id="MobiDB-lite"/>
    </source>
</evidence>
<evidence type="ECO:0000313" key="4">
    <source>
        <dbReference type="EMBL" id="RMX45906.1"/>
    </source>
</evidence>
<dbReference type="SMART" id="SM00262">
    <property type="entry name" value="GEL"/>
    <property type="match status" value="3"/>
</dbReference>
<reference evidence="4 5" key="1">
    <citation type="journal article" date="2018" name="Sci. Rep.">
        <title>Comparative analysis of the Pocillopora damicornis genome highlights role of immune system in coral evolution.</title>
        <authorList>
            <person name="Cunning R."/>
            <person name="Bay R.A."/>
            <person name="Gillette P."/>
            <person name="Baker A.C."/>
            <person name="Traylor-Knowles N."/>
        </authorList>
    </citation>
    <scope>NUCLEOTIDE SEQUENCE [LARGE SCALE GENOMIC DNA]</scope>
    <source>
        <strain evidence="4">RSMAS</strain>
        <tissue evidence="4">Whole animal</tissue>
    </source>
</reference>
<feature type="region of interest" description="Disordered" evidence="2">
    <location>
        <begin position="1766"/>
        <end position="1785"/>
    </location>
</feature>